<dbReference type="PANTHER" id="PTHR40448">
    <property type="entry name" value="TWO-COMPONENT SENSOR HISTIDINE KINASE"/>
    <property type="match status" value="1"/>
</dbReference>
<dbReference type="Pfam" id="PF14501">
    <property type="entry name" value="HATPase_c_5"/>
    <property type="match status" value="1"/>
</dbReference>
<feature type="transmembrane region" description="Helical" evidence="1">
    <location>
        <begin position="79"/>
        <end position="100"/>
    </location>
</feature>
<feature type="transmembrane region" description="Helical" evidence="1">
    <location>
        <begin position="7"/>
        <end position="26"/>
    </location>
</feature>
<evidence type="ECO:0000259" key="2">
    <source>
        <dbReference type="Pfam" id="PF14501"/>
    </source>
</evidence>
<evidence type="ECO:0000256" key="1">
    <source>
        <dbReference type="SAM" id="Phobius"/>
    </source>
</evidence>
<keyword evidence="1" id="KW-0472">Membrane</keyword>
<protein>
    <submittedName>
        <fullName evidence="3">GHKL domain-containing protein</fullName>
    </submittedName>
</protein>
<dbReference type="InterPro" id="IPR032834">
    <property type="entry name" value="NatK-like_C"/>
</dbReference>
<dbReference type="InterPro" id="IPR036890">
    <property type="entry name" value="HATPase_C_sf"/>
</dbReference>
<sequence length="432" mass="50622">MGNLTIEILLVFIQYFIMLFFCKYVLDLNFSKKQFLFIILIMFLPTAILFLFIGPISILYLVLILAIMVYRETKCIMSILHVFMALIFIVISDNISYIIAFRLLNAIGNEQLIIIGYFLFLIVFAIVFAIFYKRVVKFLSERWVFKSVSYISVFLGIATVIFMYINIMAIDHDNFYESVQKNLAMFLIYFLLLSISLFVVLYLAFKQYKIKQREQEMKNFESYVASIEQINQDMRKFKHDYINILSTLRTFIDDKNYEGLHTYFYDHILEANHHEQLNQQAMMMLNNLKINSLKGLVTTKILQAQSHHVLFYIEIVEEVTDIDVDPVLLNRMVGILLDNAIEAARGVENGEVRMAFIRMDEIVLLVVSNTFDKKISIKVHEIYQEGFSTKGENRGLGLANLRQITNDLHNVNLNTKISPPYFIQEVEFQRSR</sequence>
<name>A0ABX7ASS6_9BACI</name>
<dbReference type="SUPFAM" id="SSF55874">
    <property type="entry name" value="ATPase domain of HSP90 chaperone/DNA topoisomerase II/histidine kinase"/>
    <property type="match status" value="1"/>
</dbReference>
<gene>
    <name evidence="3" type="ORF">FJQ98_02725</name>
</gene>
<dbReference type="RefSeq" id="WP_201406616.1">
    <property type="nucleotide sequence ID" value="NZ_CP067341.1"/>
</dbReference>
<keyword evidence="4" id="KW-1185">Reference proteome</keyword>
<dbReference type="Proteomes" id="UP000596049">
    <property type="component" value="Chromosome"/>
</dbReference>
<feature type="domain" description="Sensor histidine kinase NatK-like C-terminal" evidence="2">
    <location>
        <begin position="329"/>
        <end position="428"/>
    </location>
</feature>
<feature type="transmembrane region" description="Helical" evidence="1">
    <location>
        <begin position="112"/>
        <end position="131"/>
    </location>
</feature>
<accession>A0ABX7ASS6</accession>
<feature type="transmembrane region" description="Helical" evidence="1">
    <location>
        <begin position="185"/>
        <end position="205"/>
    </location>
</feature>
<dbReference type="PANTHER" id="PTHR40448:SF1">
    <property type="entry name" value="TWO-COMPONENT SENSOR HISTIDINE KINASE"/>
    <property type="match status" value="1"/>
</dbReference>
<dbReference type="EMBL" id="CP067341">
    <property type="protein sequence ID" value="QQP13006.1"/>
    <property type="molecule type" value="Genomic_DNA"/>
</dbReference>
<evidence type="ECO:0000313" key="4">
    <source>
        <dbReference type="Proteomes" id="UP000596049"/>
    </source>
</evidence>
<reference evidence="3 4" key="1">
    <citation type="submission" date="2020-01" db="EMBL/GenBank/DDBJ databases">
        <authorList>
            <person name="Liu G."/>
            <person name="Liu B."/>
        </authorList>
    </citation>
    <scope>NUCLEOTIDE SEQUENCE [LARGE SCALE GENOMIC DNA]</scope>
    <source>
        <strain evidence="3 4">FJAT-51161</strain>
    </source>
</reference>
<dbReference type="Gene3D" id="3.30.565.10">
    <property type="entry name" value="Histidine kinase-like ATPase, C-terminal domain"/>
    <property type="match status" value="1"/>
</dbReference>
<organism evidence="3 4">
    <name type="scientific">Lysinibacillus agricola</name>
    <dbReference type="NCBI Taxonomy" id="2590012"/>
    <lineage>
        <taxon>Bacteria</taxon>
        <taxon>Bacillati</taxon>
        <taxon>Bacillota</taxon>
        <taxon>Bacilli</taxon>
        <taxon>Bacillales</taxon>
        <taxon>Bacillaceae</taxon>
        <taxon>Lysinibacillus</taxon>
    </lineage>
</organism>
<proteinExistence type="predicted"/>
<evidence type="ECO:0000313" key="3">
    <source>
        <dbReference type="EMBL" id="QQP13006.1"/>
    </source>
</evidence>
<feature type="transmembrane region" description="Helical" evidence="1">
    <location>
        <begin position="143"/>
        <end position="165"/>
    </location>
</feature>
<keyword evidence="1" id="KW-1133">Transmembrane helix</keyword>
<keyword evidence="1" id="KW-0812">Transmembrane</keyword>
<feature type="transmembrane region" description="Helical" evidence="1">
    <location>
        <begin position="38"/>
        <end position="67"/>
    </location>
</feature>